<keyword evidence="2" id="KW-0808">Transferase</keyword>
<proteinExistence type="predicted"/>
<dbReference type="InterPro" id="IPR018490">
    <property type="entry name" value="cNMP-bd_dom_sf"/>
</dbReference>
<dbReference type="CDD" id="cd00038">
    <property type="entry name" value="CAP_ED"/>
    <property type="match status" value="1"/>
</dbReference>
<evidence type="ECO:0000313" key="2">
    <source>
        <dbReference type="EMBL" id="AIL44355.1"/>
    </source>
</evidence>
<dbReference type="HOGENOM" id="CLU_075053_9_2_10"/>
<reference evidence="2" key="2">
    <citation type="journal article" date="2015" name="Genome Biol. Evol.">
        <title>Complete Genome Sequence and Transcriptomic Analysis of the Novel Pathogen Elizabethkingia anophelis in Response to Oxidative Stress.</title>
        <authorList>
            <person name="Li Y."/>
            <person name="Liu Y."/>
            <person name="Chew S.C."/>
            <person name="Tay M."/>
            <person name="Salido M.M."/>
            <person name="Teo J."/>
            <person name="Lauro F.M."/>
            <person name="Givskov M."/>
            <person name="Yang L."/>
        </authorList>
    </citation>
    <scope>NUCLEOTIDE SEQUENCE</scope>
    <source>
        <strain evidence="2">NUHP1</strain>
    </source>
</reference>
<keyword evidence="2" id="KW-0418">Kinase</keyword>
<dbReference type="PROSITE" id="PS50042">
    <property type="entry name" value="CNMP_BINDING_3"/>
    <property type="match status" value="1"/>
</dbReference>
<accession>A0A077EFQ5</accession>
<evidence type="ECO:0000259" key="1">
    <source>
        <dbReference type="PROSITE" id="PS50042"/>
    </source>
</evidence>
<organism evidence="2 3">
    <name type="scientific">Elizabethkingia anophelis NUHP1</name>
    <dbReference type="NCBI Taxonomy" id="1338011"/>
    <lineage>
        <taxon>Bacteria</taxon>
        <taxon>Pseudomonadati</taxon>
        <taxon>Bacteroidota</taxon>
        <taxon>Flavobacteriia</taxon>
        <taxon>Flavobacteriales</taxon>
        <taxon>Weeksellaceae</taxon>
        <taxon>Elizabethkingia</taxon>
    </lineage>
</organism>
<name>A0A077EFQ5_9FLAO</name>
<dbReference type="STRING" id="1338011.BD94_0580"/>
<dbReference type="EMBL" id="CP007547">
    <property type="protein sequence ID" value="AIL44355.1"/>
    <property type="molecule type" value="Genomic_DNA"/>
</dbReference>
<dbReference type="Gene3D" id="2.60.120.10">
    <property type="entry name" value="Jelly Rolls"/>
    <property type="match status" value="1"/>
</dbReference>
<dbReference type="Pfam" id="PF00027">
    <property type="entry name" value="cNMP_binding"/>
    <property type="match status" value="1"/>
</dbReference>
<dbReference type="AlphaFoldDB" id="A0A077EFQ5"/>
<gene>
    <name evidence="2" type="ORF">BD94_0580</name>
</gene>
<dbReference type="RefSeq" id="WP_024564604.1">
    <property type="nucleotide sequence ID" value="NZ_CP007547.1"/>
</dbReference>
<dbReference type="InterPro" id="IPR014710">
    <property type="entry name" value="RmlC-like_jellyroll"/>
</dbReference>
<dbReference type="KEGG" id="eao:BD94_0580"/>
<dbReference type="eggNOG" id="COG0664">
    <property type="taxonomic scope" value="Bacteria"/>
</dbReference>
<evidence type="ECO:0000313" key="3">
    <source>
        <dbReference type="Proteomes" id="UP000028933"/>
    </source>
</evidence>
<protein>
    <submittedName>
        <fullName evidence="2">cAMP-binding protein-catabolite gene activator and regulatory subunit of cAMP-dependent protein kinase</fullName>
    </submittedName>
</protein>
<dbReference type="SMART" id="SM00100">
    <property type="entry name" value="cNMP"/>
    <property type="match status" value="1"/>
</dbReference>
<reference evidence="2" key="1">
    <citation type="journal article" date="2013" name="Lancet">
        <title>First case of E anophelis outbreak in an intensive-care unit.</title>
        <authorList>
            <person name="Teo J."/>
            <person name="Tan S.Y."/>
            <person name="Tay M."/>
            <person name="Ding Y."/>
            <person name="Kjelleberg S."/>
            <person name="Givskov M."/>
            <person name="Lin R.T."/>
            <person name="Yang L."/>
        </authorList>
    </citation>
    <scope>NUCLEOTIDE SEQUENCE [LARGE SCALE GENOMIC DNA]</scope>
    <source>
        <strain evidence="2">NUHP1</strain>
    </source>
</reference>
<dbReference type="GO" id="GO:0016301">
    <property type="term" value="F:kinase activity"/>
    <property type="evidence" value="ECO:0007669"/>
    <property type="project" value="UniProtKB-KW"/>
</dbReference>
<sequence length="188" mass="22434">MSDFLRKHIENIVRLSDEEYEEILGFFQFRKYRKRQFLIQENQKVDELFIVKSGLLKCGMIDNSGKEQILQFATEDWWISDYTAFYKHQPARLAVDCIEDSEVYSITFDHMNEVCRRIPKAEHFFRVKSNLGYCALQDRVLALMTKTAKERYEDFIHQYSEWGNRIPKQLIASYLGVSRETLSRLYSS</sequence>
<dbReference type="SUPFAM" id="SSF51206">
    <property type="entry name" value="cAMP-binding domain-like"/>
    <property type="match status" value="1"/>
</dbReference>
<dbReference type="InterPro" id="IPR000595">
    <property type="entry name" value="cNMP-bd_dom"/>
</dbReference>
<dbReference type="Proteomes" id="UP000028933">
    <property type="component" value="Chromosome"/>
</dbReference>
<feature type="domain" description="Cyclic nucleotide-binding" evidence="1">
    <location>
        <begin position="11"/>
        <end position="114"/>
    </location>
</feature>